<proteinExistence type="predicted"/>
<keyword evidence="3" id="KW-1185">Reference proteome</keyword>
<evidence type="ECO:0000313" key="2">
    <source>
        <dbReference type="EMBL" id="QIN94932.1"/>
    </source>
</evidence>
<accession>A0A6G8R409</accession>
<feature type="compositionally biased region" description="Basic residues" evidence="1">
    <location>
        <begin position="27"/>
        <end position="37"/>
    </location>
</feature>
<name>A0A6G8R409_9CAUD</name>
<dbReference type="Proteomes" id="UP000500956">
    <property type="component" value="Segment"/>
</dbReference>
<feature type="region of interest" description="Disordered" evidence="1">
    <location>
        <begin position="1"/>
        <end position="37"/>
    </location>
</feature>
<gene>
    <name evidence="2" type="ORF">CPT_Privateer_142</name>
</gene>
<sequence length="37" mass="4108">MTIKTYRRLRSKACQIGSSVSGESVPSRKRGKKPKSV</sequence>
<dbReference type="EMBL" id="MT028297">
    <property type="protein sequence ID" value="QIN94932.1"/>
    <property type="molecule type" value="Genomic_DNA"/>
</dbReference>
<evidence type="ECO:0000256" key="1">
    <source>
        <dbReference type="SAM" id="MobiDB-lite"/>
    </source>
</evidence>
<evidence type="ECO:0000313" key="3">
    <source>
        <dbReference type="Proteomes" id="UP000500956"/>
    </source>
</evidence>
<protein>
    <submittedName>
        <fullName evidence="2">Uncharacterized protein</fullName>
    </submittedName>
</protein>
<feature type="compositionally biased region" description="Basic residues" evidence="1">
    <location>
        <begin position="1"/>
        <end position="11"/>
    </location>
</feature>
<reference evidence="2 3" key="1">
    <citation type="submission" date="2020-02" db="EMBL/GenBank/DDBJ databases">
        <title>Characterization of Proteus podophage Privateer.</title>
        <authorList>
            <person name="Corban J."/>
            <person name="Ramsey J."/>
        </authorList>
    </citation>
    <scope>NUCLEOTIDE SEQUENCE [LARGE SCALE GENOMIC DNA]</scope>
</reference>
<organism evidence="2 3">
    <name type="scientific">Proteus phage Privateer</name>
    <dbReference type="NCBI Taxonomy" id="2712958"/>
    <lineage>
        <taxon>Viruses</taxon>
        <taxon>Duplodnaviria</taxon>
        <taxon>Heunggongvirae</taxon>
        <taxon>Uroviricota</taxon>
        <taxon>Caudoviricetes</taxon>
        <taxon>Grimontviridae</taxon>
        <taxon>Privateervirus</taxon>
        <taxon>Privateervirus privateer</taxon>
    </lineage>
</organism>